<name>A0A947CX23_HYDSH</name>
<comment type="caution">
    <text evidence="1">The sequence shown here is derived from an EMBL/GenBank/DDBJ whole genome shotgun (WGS) entry which is preliminary data.</text>
</comment>
<proteinExistence type="predicted"/>
<organism evidence="1 2">
    <name type="scientific">Hydrogenibacillus schlegelii</name>
    <name type="common">Bacillus schlegelii</name>
    <dbReference type="NCBI Taxonomy" id="1484"/>
    <lineage>
        <taxon>Bacteria</taxon>
        <taxon>Bacillati</taxon>
        <taxon>Bacillota</taxon>
        <taxon>Bacilli</taxon>
        <taxon>Bacillales</taxon>
        <taxon>Bacillales Family X. Incertae Sedis</taxon>
        <taxon>Hydrogenibacillus</taxon>
    </lineage>
</organism>
<dbReference type="EMBL" id="JAHHQF010000047">
    <property type="protein sequence ID" value="MBT9281997.1"/>
    <property type="molecule type" value="Genomic_DNA"/>
</dbReference>
<protein>
    <submittedName>
        <fullName evidence="1">Uncharacterized protein</fullName>
    </submittedName>
</protein>
<reference evidence="1" key="1">
    <citation type="journal article" date="2021" name="Microbiology">
        <title>Metagenomic Analysis of the Microbial Community in the Underground Coal Fire Area (Kemerovo Region, Russia) Revealed Predominance of Thermophilic Members of the Phyla Deinococcus-thermus, Aquificae, and Firmicutes.</title>
        <authorList>
            <person name="Kadnikov V."/>
            <person name="Mardanov A.V."/>
            <person name="Beletsky A.V."/>
            <person name="Karnachuk O.V."/>
            <person name="Ravin N.V."/>
        </authorList>
    </citation>
    <scope>NUCLEOTIDE SEQUENCE</scope>
    <source>
        <strain evidence="1">RBS10-49</strain>
    </source>
</reference>
<gene>
    <name evidence="1" type="ORF">KM312_04985</name>
</gene>
<dbReference type="AlphaFoldDB" id="A0A947CX23"/>
<accession>A0A947CX23</accession>
<dbReference type="Proteomes" id="UP000748108">
    <property type="component" value="Unassembled WGS sequence"/>
</dbReference>
<evidence type="ECO:0000313" key="2">
    <source>
        <dbReference type="Proteomes" id="UP000748108"/>
    </source>
</evidence>
<sequence>MHITATAISDLLDRIGGIYSYVIDYDARTVVITTTAGERIELSFDDLVAWVVERMKQNAVH</sequence>
<evidence type="ECO:0000313" key="1">
    <source>
        <dbReference type="EMBL" id="MBT9281997.1"/>
    </source>
</evidence>